<dbReference type="AlphaFoldDB" id="A0A563DQJ8"/>
<evidence type="ECO:0000256" key="1">
    <source>
        <dbReference type="SAM" id="Phobius"/>
    </source>
</evidence>
<evidence type="ECO:0000313" key="2">
    <source>
        <dbReference type="EMBL" id="TWP32213.1"/>
    </source>
</evidence>
<keyword evidence="3" id="KW-1185">Reference proteome</keyword>
<organism evidence="2 3">
    <name type="scientific">Leekyejoonella antrihumi</name>
    <dbReference type="NCBI Taxonomy" id="1660198"/>
    <lineage>
        <taxon>Bacteria</taxon>
        <taxon>Bacillati</taxon>
        <taxon>Actinomycetota</taxon>
        <taxon>Actinomycetes</taxon>
        <taxon>Micrococcales</taxon>
        <taxon>Dermacoccaceae</taxon>
        <taxon>Leekyejoonella</taxon>
    </lineage>
</organism>
<sequence length="198" mass="21628">MADEPEVIEKEHAVTRRRRLLLVFIAAVLVISAAAGVVIAVVFGPAHGHRRGQVNVHAVVVTAGILVVVLAVMLTLFSWRLRSAKFSAPLAYPMRRRTRVSKALRTGRPIAREDLPVAAAIVRTLQVRPWIVWVAVLLVAGEVVNAVLHTGIVRWAMLALAGLEAVTLALMVWLYRRFARNYQRAAASFDLTDGAGSS</sequence>
<keyword evidence="1" id="KW-1133">Transmembrane helix</keyword>
<dbReference type="RefSeq" id="WP_146321419.1">
    <property type="nucleotide sequence ID" value="NZ_VCQV01000083.1"/>
</dbReference>
<feature type="transmembrane region" description="Helical" evidence="1">
    <location>
        <begin position="155"/>
        <end position="175"/>
    </location>
</feature>
<accession>A0A563DQJ8</accession>
<protein>
    <submittedName>
        <fullName evidence="2">Uncharacterized protein</fullName>
    </submittedName>
</protein>
<dbReference type="EMBL" id="VCQV01000083">
    <property type="protein sequence ID" value="TWP32213.1"/>
    <property type="molecule type" value="Genomic_DNA"/>
</dbReference>
<feature type="transmembrane region" description="Helical" evidence="1">
    <location>
        <begin position="130"/>
        <end position="149"/>
    </location>
</feature>
<evidence type="ECO:0000313" key="3">
    <source>
        <dbReference type="Proteomes" id="UP000320244"/>
    </source>
</evidence>
<dbReference type="Proteomes" id="UP000320244">
    <property type="component" value="Unassembled WGS sequence"/>
</dbReference>
<keyword evidence="1" id="KW-0472">Membrane</keyword>
<name>A0A563DQJ8_9MICO</name>
<reference evidence="2 3" key="1">
    <citation type="submission" date="2019-05" db="EMBL/GenBank/DDBJ databases">
        <authorList>
            <person name="Lee S.D."/>
        </authorList>
    </citation>
    <scope>NUCLEOTIDE SEQUENCE [LARGE SCALE GENOMIC DNA]</scope>
    <source>
        <strain evidence="2 3">C5-26</strain>
    </source>
</reference>
<keyword evidence="1" id="KW-0812">Transmembrane</keyword>
<reference evidence="2 3" key="2">
    <citation type="submission" date="2019-08" db="EMBL/GenBank/DDBJ databases">
        <title>Jejuicoccus antrihumi gen. nov., sp. nov., a new member of the family Dermacoccaceae isolated from a cave.</title>
        <authorList>
            <person name="Schumann P."/>
            <person name="Kim I.S."/>
        </authorList>
    </citation>
    <scope>NUCLEOTIDE SEQUENCE [LARGE SCALE GENOMIC DNA]</scope>
    <source>
        <strain evidence="2 3">C5-26</strain>
    </source>
</reference>
<comment type="caution">
    <text evidence="2">The sequence shown here is derived from an EMBL/GenBank/DDBJ whole genome shotgun (WGS) entry which is preliminary data.</text>
</comment>
<gene>
    <name evidence="2" type="ORF">FGL98_24480</name>
</gene>
<feature type="transmembrane region" description="Helical" evidence="1">
    <location>
        <begin position="20"/>
        <end position="44"/>
    </location>
</feature>
<feature type="transmembrane region" description="Helical" evidence="1">
    <location>
        <begin position="56"/>
        <end position="77"/>
    </location>
</feature>
<proteinExistence type="predicted"/>